<evidence type="ECO:0000313" key="4">
    <source>
        <dbReference type="Proteomes" id="UP000663832"/>
    </source>
</evidence>
<dbReference type="EMBL" id="CAJNOI010000002">
    <property type="protein sequence ID" value="CAF0727278.1"/>
    <property type="molecule type" value="Genomic_DNA"/>
</dbReference>
<reference evidence="2" key="1">
    <citation type="submission" date="2021-02" db="EMBL/GenBank/DDBJ databases">
        <authorList>
            <person name="Nowell W R."/>
        </authorList>
    </citation>
    <scope>NUCLEOTIDE SEQUENCE</scope>
</reference>
<dbReference type="PANTHER" id="PTHR30336:SF20">
    <property type="entry name" value="DUF218 DOMAIN-CONTAINING PROTEIN"/>
    <property type="match status" value="1"/>
</dbReference>
<dbReference type="OrthoDB" id="10055554at2759"/>
<protein>
    <recommendedName>
        <fullName evidence="1">DUF218 domain-containing protein</fullName>
    </recommendedName>
</protein>
<proteinExistence type="predicted"/>
<dbReference type="EMBL" id="CAJNOM010000015">
    <property type="protein sequence ID" value="CAF0797061.1"/>
    <property type="molecule type" value="Genomic_DNA"/>
</dbReference>
<evidence type="ECO:0000313" key="5">
    <source>
        <dbReference type="Proteomes" id="UP000663877"/>
    </source>
</evidence>
<dbReference type="InterPro" id="IPR051599">
    <property type="entry name" value="Cell_Envelope_Assoc"/>
</dbReference>
<gene>
    <name evidence="2" type="ORF">BJG266_LOCUS878</name>
    <name evidence="3" type="ORF">QVE165_LOCUS4012</name>
</gene>
<dbReference type="PANTHER" id="PTHR30336">
    <property type="entry name" value="INNER MEMBRANE PROTEIN, PROBABLE PERMEASE"/>
    <property type="match status" value="1"/>
</dbReference>
<dbReference type="InterPro" id="IPR003848">
    <property type="entry name" value="DUF218"/>
</dbReference>
<evidence type="ECO:0000313" key="3">
    <source>
        <dbReference type="EMBL" id="CAF0797061.1"/>
    </source>
</evidence>
<dbReference type="Gene3D" id="3.40.50.620">
    <property type="entry name" value="HUPs"/>
    <property type="match status" value="1"/>
</dbReference>
<dbReference type="Proteomes" id="UP000663877">
    <property type="component" value="Unassembled WGS sequence"/>
</dbReference>
<dbReference type="Pfam" id="PF02698">
    <property type="entry name" value="DUF218"/>
    <property type="match status" value="1"/>
</dbReference>
<organism evidence="2 5">
    <name type="scientific">Adineta steineri</name>
    <dbReference type="NCBI Taxonomy" id="433720"/>
    <lineage>
        <taxon>Eukaryota</taxon>
        <taxon>Metazoa</taxon>
        <taxon>Spiralia</taxon>
        <taxon>Gnathifera</taxon>
        <taxon>Rotifera</taxon>
        <taxon>Eurotatoria</taxon>
        <taxon>Bdelloidea</taxon>
        <taxon>Adinetida</taxon>
        <taxon>Adinetidae</taxon>
        <taxon>Adineta</taxon>
    </lineage>
</organism>
<dbReference type="CDD" id="cd06259">
    <property type="entry name" value="YdcF-like"/>
    <property type="match status" value="1"/>
</dbReference>
<dbReference type="InterPro" id="IPR014729">
    <property type="entry name" value="Rossmann-like_a/b/a_fold"/>
</dbReference>
<name>A0A813MUJ3_9BILA</name>
<evidence type="ECO:0000313" key="2">
    <source>
        <dbReference type="EMBL" id="CAF0727278.1"/>
    </source>
</evidence>
<evidence type="ECO:0000259" key="1">
    <source>
        <dbReference type="Pfam" id="PF02698"/>
    </source>
</evidence>
<accession>A0A813MUJ3</accession>
<keyword evidence="4" id="KW-1185">Reference proteome</keyword>
<dbReference type="GO" id="GO:0005886">
    <property type="term" value="C:plasma membrane"/>
    <property type="evidence" value="ECO:0007669"/>
    <property type="project" value="TreeGrafter"/>
</dbReference>
<feature type="domain" description="DUF218" evidence="1">
    <location>
        <begin position="3"/>
        <end position="128"/>
    </location>
</feature>
<dbReference type="Proteomes" id="UP000663832">
    <property type="component" value="Unassembled WGS sequence"/>
</dbReference>
<sequence>MYDCIVVPGGGVDANGSPSPWVSARLDRAIEMASSTCYFLVLSRGTTHRPPVLNKYLFPIDEASASANYLIERNIPSDKILIENWSLDTIGNAYFARQCILEPMELYNLAVITNDFHMTRTKFIFDWIFSLTNSTIDRCEKYKIDYFTVSNQDMTDEQLIARIDKERSACDDLKIKIQQITNLSQMAQFLFIEHGAYKAKNLHSLRSQLDSLTASTY</sequence>
<dbReference type="AlphaFoldDB" id="A0A813MUJ3"/>
<comment type="caution">
    <text evidence="2">The sequence shown here is derived from an EMBL/GenBank/DDBJ whole genome shotgun (WGS) entry which is preliminary data.</text>
</comment>